<accession>A0AAD5RL52</accession>
<dbReference type="Pfam" id="PF01428">
    <property type="entry name" value="zf-AN1"/>
    <property type="match status" value="1"/>
</dbReference>
<evidence type="ECO:0000259" key="5">
    <source>
        <dbReference type="PROSITE" id="PS51039"/>
    </source>
</evidence>
<dbReference type="PROSITE" id="PS51039">
    <property type="entry name" value="ZF_AN1"/>
    <property type="match status" value="1"/>
</dbReference>
<name>A0AAD5RL52_9PEZI</name>
<reference evidence="6" key="1">
    <citation type="submission" date="2022-07" db="EMBL/GenBank/DDBJ databases">
        <title>Draft genome sequence of Zalerion maritima ATCC 34329, a (micro)plastics degrading marine fungus.</title>
        <authorList>
            <person name="Paco A."/>
            <person name="Goncalves M.F.M."/>
            <person name="Rocha-Santos T.A.P."/>
            <person name="Alves A."/>
        </authorList>
    </citation>
    <scope>NUCLEOTIDE SEQUENCE</scope>
    <source>
        <strain evidence="6">ATCC 34329</strain>
    </source>
</reference>
<dbReference type="SUPFAM" id="SSF118310">
    <property type="entry name" value="AN1-like Zinc finger"/>
    <property type="match status" value="1"/>
</dbReference>
<keyword evidence="1" id="KW-0479">Metal-binding</keyword>
<keyword evidence="7" id="KW-1185">Reference proteome</keyword>
<sequence length="106" mass="11764">MAPKKPRCQLNEKTEDACRSPAQLMLGPCDFCKHLYCSKHRLLEDHKCPGLEDVCDSLSSSTSSPNPRQNPEEIEWWKVGLGGLLGPEDLDLDTLCAIDPKIGRVS</sequence>
<evidence type="ECO:0000256" key="1">
    <source>
        <dbReference type="ARBA" id="ARBA00022723"/>
    </source>
</evidence>
<dbReference type="SMART" id="SM00154">
    <property type="entry name" value="ZnF_AN1"/>
    <property type="match status" value="1"/>
</dbReference>
<evidence type="ECO:0000256" key="3">
    <source>
        <dbReference type="ARBA" id="ARBA00022833"/>
    </source>
</evidence>
<evidence type="ECO:0000256" key="4">
    <source>
        <dbReference type="PROSITE-ProRule" id="PRU00449"/>
    </source>
</evidence>
<proteinExistence type="predicted"/>
<keyword evidence="2 4" id="KW-0863">Zinc-finger</keyword>
<dbReference type="GO" id="GO:0008270">
    <property type="term" value="F:zinc ion binding"/>
    <property type="evidence" value="ECO:0007669"/>
    <property type="project" value="UniProtKB-KW"/>
</dbReference>
<evidence type="ECO:0000256" key="2">
    <source>
        <dbReference type="ARBA" id="ARBA00022771"/>
    </source>
</evidence>
<evidence type="ECO:0000313" key="7">
    <source>
        <dbReference type="Proteomes" id="UP001201980"/>
    </source>
</evidence>
<dbReference type="InterPro" id="IPR035896">
    <property type="entry name" value="AN1-like_Znf"/>
</dbReference>
<dbReference type="InterPro" id="IPR000058">
    <property type="entry name" value="Znf_AN1"/>
</dbReference>
<comment type="caution">
    <text evidence="6">The sequence shown here is derived from an EMBL/GenBank/DDBJ whole genome shotgun (WGS) entry which is preliminary data.</text>
</comment>
<feature type="domain" description="AN1-type" evidence="5">
    <location>
        <begin position="2"/>
        <end position="56"/>
    </location>
</feature>
<organism evidence="6 7">
    <name type="scientific">Zalerion maritima</name>
    <dbReference type="NCBI Taxonomy" id="339359"/>
    <lineage>
        <taxon>Eukaryota</taxon>
        <taxon>Fungi</taxon>
        <taxon>Dikarya</taxon>
        <taxon>Ascomycota</taxon>
        <taxon>Pezizomycotina</taxon>
        <taxon>Sordariomycetes</taxon>
        <taxon>Lulworthiomycetidae</taxon>
        <taxon>Lulworthiales</taxon>
        <taxon>Lulworthiaceae</taxon>
        <taxon>Zalerion</taxon>
    </lineage>
</organism>
<dbReference type="Proteomes" id="UP001201980">
    <property type="component" value="Unassembled WGS sequence"/>
</dbReference>
<evidence type="ECO:0000313" key="6">
    <source>
        <dbReference type="EMBL" id="KAJ2897214.1"/>
    </source>
</evidence>
<keyword evidence="3" id="KW-0862">Zinc</keyword>
<dbReference type="AlphaFoldDB" id="A0AAD5RL52"/>
<dbReference type="Gene3D" id="4.10.1110.10">
    <property type="entry name" value="AN1-like Zinc finger"/>
    <property type="match status" value="1"/>
</dbReference>
<dbReference type="EMBL" id="JAKWBI020000288">
    <property type="protein sequence ID" value="KAJ2897214.1"/>
    <property type="molecule type" value="Genomic_DNA"/>
</dbReference>
<protein>
    <recommendedName>
        <fullName evidence="5">AN1-type domain-containing protein</fullName>
    </recommendedName>
</protein>
<gene>
    <name evidence="6" type="ORF">MKZ38_004861</name>
</gene>